<proteinExistence type="predicted"/>
<gene>
    <name evidence="1" type="ORF">QYM36_001796</name>
</gene>
<dbReference type="Gene3D" id="3.30.70.270">
    <property type="match status" value="1"/>
</dbReference>
<protein>
    <recommendedName>
        <fullName evidence="3">Reverse transcriptase domain-containing protein</fullName>
    </recommendedName>
</protein>
<dbReference type="InterPro" id="IPR043128">
    <property type="entry name" value="Rev_trsase/Diguanyl_cyclase"/>
</dbReference>
<dbReference type="AlphaFoldDB" id="A0AA88I891"/>
<dbReference type="InterPro" id="IPR050951">
    <property type="entry name" value="Retrovirus_Pol_polyprotein"/>
</dbReference>
<dbReference type="PANTHER" id="PTHR37984:SF5">
    <property type="entry name" value="PROTEIN NYNRIN-LIKE"/>
    <property type="match status" value="1"/>
</dbReference>
<organism evidence="1 2">
    <name type="scientific">Artemia franciscana</name>
    <name type="common">Brine shrimp</name>
    <name type="synonym">Artemia sanfranciscana</name>
    <dbReference type="NCBI Taxonomy" id="6661"/>
    <lineage>
        <taxon>Eukaryota</taxon>
        <taxon>Metazoa</taxon>
        <taxon>Ecdysozoa</taxon>
        <taxon>Arthropoda</taxon>
        <taxon>Crustacea</taxon>
        <taxon>Branchiopoda</taxon>
        <taxon>Anostraca</taxon>
        <taxon>Artemiidae</taxon>
        <taxon>Artemia</taxon>
    </lineage>
</organism>
<evidence type="ECO:0000313" key="2">
    <source>
        <dbReference type="Proteomes" id="UP001187531"/>
    </source>
</evidence>
<keyword evidence="2" id="KW-1185">Reference proteome</keyword>
<dbReference type="EMBL" id="JAVRJZ010000004">
    <property type="protein sequence ID" value="KAK2723244.1"/>
    <property type="molecule type" value="Genomic_DNA"/>
</dbReference>
<sequence length="265" mass="30277">MEETFHNLKGMGIIVDDILVSGKDEEHNENLKEVLQKAREVGVKFNSENCIFGSTTVGGYIIKASISSPFKAPTNDVAVAAIQHVREKDLPIAKTLSRLHPPHINEECSLDIEFHVHSVVKSNPVSNKKMGIICEEKLKRPGYDKTYIKCERSVVQHQWHHPKRKQSHLPRSIAEEDTTAVACITPRDGKTKQRARSAVYWPKLNSTIEELIQNHKTCEKFSRNNQKEPLILTPIPKYSWECLGLDFCKVKGRDYLIMCDYYSCF</sequence>
<comment type="caution">
    <text evidence="1">The sequence shown here is derived from an EMBL/GenBank/DDBJ whole genome shotgun (WGS) entry which is preliminary data.</text>
</comment>
<reference evidence="1" key="1">
    <citation type="submission" date="2023-07" db="EMBL/GenBank/DDBJ databases">
        <title>Chromosome-level genome assembly of Artemia franciscana.</title>
        <authorList>
            <person name="Jo E."/>
        </authorList>
    </citation>
    <scope>NUCLEOTIDE SEQUENCE</scope>
    <source>
        <tissue evidence="1">Whole body</tissue>
    </source>
</reference>
<name>A0AA88I891_ARTSF</name>
<accession>A0AA88I891</accession>
<dbReference type="PANTHER" id="PTHR37984">
    <property type="entry name" value="PROTEIN CBG26694"/>
    <property type="match status" value="1"/>
</dbReference>
<evidence type="ECO:0000313" key="1">
    <source>
        <dbReference type="EMBL" id="KAK2723244.1"/>
    </source>
</evidence>
<dbReference type="Proteomes" id="UP001187531">
    <property type="component" value="Unassembled WGS sequence"/>
</dbReference>
<evidence type="ECO:0008006" key="3">
    <source>
        <dbReference type="Google" id="ProtNLM"/>
    </source>
</evidence>